<organism evidence="1 2">
    <name type="scientific">Lentisphaera araneosa HTCC2155</name>
    <dbReference type="NCBI Taxonomy" id="313628"/>
    <lineage>
        <taxon>Bacteria</taxon>
        <taxon>Pseudomonadati</taxon>
        <taxon>Lentisphaerota</taxon>
        <taxon>Lentisphaeria</taxon>
        <taxon>Lentisphaerales</taxon>
        <taxon>Lentisphaeraceae</taxon>
        <taxon>Lentisphaera</taxon>
    </lineage>
</organism>
<dbReference type="SUPFAM" id="SSF51445">
    <property type="entry name" value="(Trans)glycosidases"/>
    <property type="match status" value="1"/>
</dbReference>
<name>A6DGX4_9BACT</name>
<dbReference type="AlphaFoldDB" id="A6DGX4"/>
<reference evidence="1 2" key="1">
    <citation type="journal article" date="2010" name="J. Bacteriol.">
        <title>Genome sequence of Lentisphaera araneosa HTCC2155T, the type species of the order Lentisphaerales in the phylum Lentisphaerae.</title>
        <authorList>
            <person name="Thrash J.C."/>
            <person name="Cho J.C."/>
            <person name="Vergin K.L."/>
            <person name="Morris R.M."/>
            <person name="Giovannoni S.J."/>
        </authorList>
    </citation>
    <scope>NUCLEOTIDE SEQUENCE [LARGE SCALE GENOMIC DNA]</scope>
    <source>
        <strain evidence="1 2">HTCC2155</strain>
    </source>
</reference>
<accession>A6DGX4</accession>
<proteinExistence type="predicted"/>
<evidence type="ECO:0000313" key="2">
    <source>
        <dbReference type="Proteomes" id="UP000004947"/>
    </source>
</evidence>
<sequence length="450" mass="52453">MRFIFITLFTLISCDQPGMFYTQNHTKSVSNTVKEESVLQEKITSENTLQSFMIAPQQPHALPLEERNPEIHGDTATLLWTTQHLTKDLGSDIIKLSLSHKTLHKQGYKVDKHTSLADLAQHQVYQNSLDLPYRLAFFWAHGKTLFKYYKPSKDQEIYDEFYEFTSYLLKNYNESGKTFMIGNWEGDWLMGAKEVGQNEDMTPEQIDKMVSWMNIRGKAIDDAKKTVAHNNVKVFFYAEVNLVRHSRKTGLKRMTNSVLPRCEYLDYVSISSYETQGIVAWASPHSADSLKADLYNDLNYVENSLPPRPGIIGKRIGIGEIGYPIVHVMNSYKVKEREAELIQARLALLSARVNLEWGTPFWLWWGIHHNEEIESKKYPNHKFKGFGIIDQKSGHKTRLWHEFHSYNMWAAQEIESQPDEFRQNAIKWLKDRVNQLEKEISHSNQFTTFY</sequence>
<gene>
    <name evidence="1" type="ORF">LNTAR_13612</name>
</gene>
<dbReference type="OrthoDB" id="9342482at2"/>
<dbReference type="eggNOG" id="ENOG50349BE">
    <property type="taxonomic scope" value="Bacteria"/>
</dbReference>
<keyword evidence="2" id="KW-1185">Reference proteome</keyword>
<dbReference type="STRING" id="313628.LNTAR_13612"/>
<dbReference type="EMBL" id="ABCK01000003">
    <property type="protein sequence ID" value="EDM28857.1"/>
    <property type="molecule type" value="Genomic_DNA"/>
</dbReference>
<comment type="caution">
    <text evidence="1">The sequence shown here is derived from an EMBL/GenBank/DDBJ whole genome shotgun (WGS) entry which is preliminary data.</text>
</comment>
<evidence type="ECO:0000313" key="1">
    <source>
        <dbReference type="EMBL" id="EDM28857.1"/>
    </source>
</evidence>
<dbReference type="RefSeq" id="WP_007277159.1">
    <property type="nucleotide sequence ID" value="NZ_ABCK01000003.1"/>
</dbReference>
<protein>
    <submittedName>
        <fullName evidence="1">Uncharacterized protein</fullName>
    </submittedName>
</protein>
<dbReference type="InterPro" id="IPR017853">
    <property type="entry name" value="GH"/>
</dbReference>
<dbReference type="Proteomes" id="UP000004947">
    <property type="component" value="Unassembled WGS sequence"/>
</dbReference>